<dbReference type="PANTHER" id="PTHR47197:SF3">
    <property type="entry name" value="DIHYDRO-HEME D1 DEHYDROGENASE"/>
    <property type="match status" value="1"/>
</dbReference>
<dbReference type="InterPro" id="IPR006311">
    <property type="entry name" value="TAT_signal"/>
</dbReference>
<dbReference type="InterPro" id="IPR015943">
    <property type="entry name" value="WD40/YVTN_repeat-like_dom_sf"/>
</dbReference>
<dbReference type="Gene3D" id="2.130.10.10">
    <property type="entry name" value="YVTN repeat-like/Quinoprotein amine dehydrogenase"/>
    <property type="match status" value="2"/>
</dbReference>
<proteinExistence type="predicted"/>
<dbReference type="AlphaFoldDB" id="A0A0K2SQU6"/>
<dbReference type="Pfam" id="PF10282">
    <property type="entry name" value="Lactonase"/>
    <property type="match status" value="1"/>
</dbReference>
<dbReference type="Proteomes" id="UP000065807">
    <property type="component" value="Chromosome"/>
</dbReference>
<dbReference type="PROSITE" id="PS51318">
    <property type="entry name" value="TAT"/>
    <property type="match status" value="1"/>
</dbReference>
<reference evidence="2" key="2">
    <citation type="journal article" date="2016" name="Int. J. Syst. Evol. Microbiol.">
        <title>Complete genome sequence and cell structure of Limnochorda pilosa, a Gram-negative spore-former within the phylum Firmicutes.</title>
        <authorList>
            <person name="Watanabe M."/>
            <person name="Kojima H."/>
            <person name="Fukui M."/>
        </authorList>
    </citation>
    <scope>NUCLEOTIDE SEQUENCE [LARGE SCALE GENOMIC DNA]</scope>
    <source>
        <strain evidence="2">HC45</strain>
    </source>
</reference>
<dbReference type="STRING" id="1555112.LIP_3362"/>
<dbReference type="InterPro" id="IPR051200">
    <property type="entry name" value="Host-pathogen_enzymatic-act"/>
</dbReference>
<accession>A0A0K2SQU6</accession>
<dbReference type="SUPFAM" id="SSF51004">
    <property type="entry name" value="C-terminal (heme d1) domain of cytochrome cd1-nitrite reductase"/>
    <property type="match status" value="1"/>
</dbReference>
<dbReference type="EMBL" id="AP014924">
    <property type="protein sequence ID" value="BAS29174.1"/>
    <property type="molecule type" value="Genomic_DNA"/>
</dbReference>
<organism evidence="1 2">
    <name type="scientific">Limnochorda pilosa</name>
    <dbReference type="NCBI Taxonomy" id="1555112"/>
    <lineage>
        <taxon>Bacteria</taxon>
        <taxon>Bacillati</taxon>
        <taxon>Bacillota</taxon>
        <taxon>Limnochordia</taxon>
        <taxon>Limnochordales</taxon>
        <taxon>Limnochordaceae</taxon>
        <taxon>Limnochorda</taxon>
    </lineage>
</organism>
<keyword evidence="2" id="KW-1185">Reference proteome</keyword>
<dbReference type="PANTHER" id="PTHR47197">
    <property type="entry name" value="PROTEIN NIRF"/>
    <property type="match status" value="1"/>
</dbReference>
<dbReference type="KEGG" id="lpil:LIP_3362"/>
<evidence type="ECO:0000313" key="1">
    <source>
        <dbReference type="EMBL" id="BAS29174.1"/>
    </source>
</evidence>
<gene>
    <name evidence="1" type="ORF">LIP_3362</name>
</gene>
<evidence type="ECO:0000313" key="2">
    <source>
        <dbReference type="Proteomes" id="UP000065807"/>
    </source>
</evidence>
<name>A0A0K2SQU6_LIMPI</name>
<dbReference type="InterPro" id="IPR019405">
    <property type="entry name" value="Lactonase_7-beta_prop"/>
</dbReference>
<protein>
    <submittedName>
        <fullName evidence="1">Uncharacterized protein</fullName>
    </submittedName>
</protein>
<sequence length="398" mass="41900">MDSCRYSENTIKGGMTRRDFLAAGGATVAGLLAAAPTGRLARSLAREPSDLLFVSNAGDKSLAVVQGDTPLGKLPAEAVLFFPANGPSPPGNVIWTGLDGGVAGLDAQTGRIVARVETGSAQNYVQLTPDGHHLIVAARYTDAYLRIDADPASPTFGQVTARFDIYANAGPCDVTVERSGRYAYTPDRRSDAVSVLDLDAFRVIRTVSVEPLVGNRPDPFMATVSPDGRWLLVENTEGGGTESIFALQDPTDPREVVRLTAEDGLGRNPLTSEFRPDGRFGYVICRDSNELTVIDLEALEVAGSVRFPAGSNPVSGAVSTNGTRLYVPLPGRDAVAIVDLEANELAGLIPSGPVPLHAVVLRTTVPAGLDRSGLLPGVLPVARTFPEGCPYFCCGEIV</sequence>
<dbReference type="InterPro" id="IPR011048">
    <property type="entry name" value="Haem_d1_sf"/>
</dbReference>
<reference evidence="2" key="1">
    <citation type="submission" date="2015-07" db="EMBL/GenBank/DDBJ databases">
        <title>Complete genome sequence and phylogenetic analysis of Limnochorda pilosa.</title>
        <authorList>
            <person name="Watanabe M."/>
            <person name="Kojima H."/>
            <person name="Fukui M."/>
        </authorList>
    </citation>
    <scope>NUCLEOTIDE SEQUENCE [LARGE SCALE GENOMIC DNA]</scope>
    <source>
        <strain evidence="2">HC45</strain>
    </source>
</reference>